<protein>
    <submittedName>
        <fullName evidence="2">Uncharacterized protein</fullName>
    </submittedName>
</protein>
<keyword evidence="3" id="KW-1185">Reference proteome</keyword>
<reference evidence="2 3" key="1">
    <citation type="journal article" date="2023" name="Plants (Basel)">
        <title>Bridging the Gap: Combining Genomics and Transcriptomics Approaches to Understand Stylosanthes scabra, an Orphan Legume from the Brazilian Caatinga.</title>
        <authorList>
            <person name="Ferreira-Neto J.R.C."/>
            <person name="da Silva M.D."/>
            <person name="Binneck E."/>
            <person name="de Melo N.F."/>
            <person name="da Silva R.H."/>
            <person name="de Melo A.L.T.M."/>
            <person name="Pandolfi V."/>
            <person name="Bustamante F.O."/>
            <person name="Brasileiro-Vidal A.C."/>
            <person name="Benko-Iseppon A.M."/>
        </authorList>
    </citation>
    <scope>NUCLEOTIDE SEQUENCE [LARGE SCALE GENOMIC DNA]</scope>
    <source>
        <tissue evidence="2">Leaves</tissue>
    </source>
</reference>
<evidence type="ECO:0000313" key="2">
    <source>
        <dbReference type="EMBL" id="MED6171536.1"/>
    </source>
</evidence>
<name>A0ABU6VGU5_9FABA</name>
<dbReference type="Proteomes" id="UP001341840">
    <property type="component" value="Unassembled WGS sequence"/>
</dbReference>
<accession>A0ABU6VGU5</accession>
<organism evidence="2 3">
    <name type="scientific">Stylosanthes scabra</name>
    <dbReference type="NCBI Taxonomy" id="79078"/>
    <lineage>
        <taxon>Eukaryota</taxon>
        <taxon>Viridiplantae</taxon>
        <taxon>Streptophyta</taxon>
        <taxon>Embryophyta</taxon>
        <taxon>Tracheophyta</taxon>
        <taxon>Spermatophyta</taxon>
        <taxon>Magnoliopsida</taxon>
        <taxon>eudicotyledons</taxon>
        <taxon>Gunneridae</taxon>
        <taxon>Pentapetalae</taxon>
        <taxon>rosids</taxon>
        <taxon>fabids</taxon>
        <taxon>Fabales</taxon>
        <taxon>Fabaceae</taxon>
        <taxon>Papilionoideae</taxon>
        <taxon>50 kb inversion clade</taxon>
        <taxon>dalbergioids sensu lato</taxon>
        <taxon>Dalbergieae</taxon>
        <taxon>Pterocarpus clade</taxon>
        <taxon>Stylosanthes</taxon>
    </lineage>
</organism>
<gene>
    <name evidence="2" type="ORF">PIB30_041599</name>
</gene>
<comment type="caution">
    <text evidence="2">The sequence shown here is derived from an EMBL/GenBank/DDBJ whole genome shotgun (WGS) entry which is preliminary data.</text>
</comment>
<sequence length="172" mass="19732">MLVVLHDHIRCCSTNLRSRGRDSFEDAEIAVRPKFPKQSSRSARSTSKIRKRLQGIDESEPPLPERRSLIKSWEDIRSFVLPDIHRKWVAHQAMEGRFPQTRTSRAAINHRGDPLVQSVSGGEAVVESFPKKELHLRLTLEVPDRVPESLLTALSRKEFNRSVENMEGYIIP</sequence>
<dbReference type="EMBL" id="JASCZI010151266">
    <property type="protein sequence ID" value="MED6171536.1"/>
    <property type="molecule type" value="Genomic_DNA"/>
</dbReference>
<evidence type="ECO:0000313" key="3">
    <source>
        <dbReference type="Proteomes" id="UP001341840"/>
    </source>
</evidence>
<feature type="region of interest" description="Disordered" evidence="1">
    <location>
        <begin position="32"/>
        <end position="63"/>
    </location>
</feature>
<proteinExistence type="predicted"/>
<feature type="compositionally biased region" description="Polar residues" evidence="1">
    <location>
        <begin position="37"/>
        <end position="46"/>
    </location>
</feature>
<evidence type="ECO:0000256" key="1">
    <source>
        <dbReference type="SAM" id="MobiDB-lite"/>
    </source>
</evidence>